<accession>A0A6A6UEU8</accession>
<name>A0A6A6UEU8_9PEZI</name>
<evidence type="ECO:0000313" key="3">
    <source>
        <dbReference type="Proteomes" id="UP000799302"/>
    </source>
</evidence>
<evidence type="ECO:0000313" key="2">
    <source>
        <dbReference type="EMBL" id="KAF2669963.1"/>
    </source>
</evidence>
<dbReference type="SUPFAM" id="SSF81383">
    <property type="entry name" value="F-box domain"/>
    <property type="match status" value="1"/>
</dbReference>
<proteinExistence type="predicted"/>
<feature type="domain" description="F-box" evidence="1">
    <location>
        <begin position="49"/>
        <end position="94"/>
    </location>
</feature>
<gene>
    <name evidence="2" type="ORF">BT63DRAFT_454143</name>
</gene>
<sequence>MTSCCGERAHQCRVHRPASTILSRYATQDYELSKDTIRQFVSLPNASPSREFLNIPNELLLMVCDHLPLASKCALALVNKELKHKLSDLYWPKLTSHTAGKSKLEFLELLQQDIPEKAVCSEHKILHAALEQPTNGNDGYTFDNFYHISSAQIKSFLEGRICPTLFRCKTTLLFQFPGGREAGNVTYRLKSPSNATIGPVIQREYRLPILRAGLTVNAAEEQGLNIELCSHATLKWLMRDHTHGSYYDREILADWTGPVRDWGITLIGERPYRLKHYYECKKCGAFATSYDLDPNYDGHTTCVFGTSLVGPSRSDRRWDALEMMKDCFQGLLLGSETLERLN</sequence>
<reference evidence="2" key="1">
    <citation type="journal article" date="2020" name="Stud. Mycol.">
        <title>101 Dothideomycetes genomes: a test case for predicting lifestyles and emergence of pathogens.</title>
        <authorList>
            <person name="Haridas S."/>
            <person name="Albert R."/>
            <person name="Binder M."/>
            <person name="Bloem J."/>
            <person name="Labutti K."/>
            <person name="Salamov A."/>
            <person name="Andreopoulos B."/>
            <person name="Baker S."/>
            <person name="Barry K."/>
            <person name="Bills G."/>
            <person name="Bluhm B."/>
            <person name="Cannon C."/>
            <person name="Castanera R."/>
            <person name="Culley D."/>
            <person name="Daum C."/>
            <person name="Ezra D."/>
            <person name="Gonzalez J."/>
            <person name="Henrissat B."/>
            <person name="Kuo A."/>
            <person name="Liang C."/>
            <person name="Lipzen A."/>
            <person name="Lutzoni F."/>
            <person name="Magnuson J."/>
            <person name="Mondo S."/>
            <person name="Nolan M."/>
            <person name="Ohm R."/>
            <person name="Pangilinan J."/>
            <person name="Park H.-J."/>
            <person name="Ramirez L."/>
            <person name="Alfaro M."/>
            <person name="Sun H."/>
            <person name="Tritt A."/>
            <person name="Yoshinaga Y."/>
            <person name="Zwiers L.-H."/>
            <person name="Turgeon B."/>
            <person name="Goodwin S."/>
            <person name="Spatafora J."/>
            <person name="Crous P."/>
            <person name="Grigoriev I."/>
        </authorList>
    </citation>
    <scope>NUCLEOTIDE SEQUENCE</scope>
    <source>
        <strain evidence="2">CBS 115976</strain>
    </source>
</reference>
<organism evidence="2 3">
    <name type="scientific">Microthyrium microscopicum</name>
    <dbReference type="NCBI Taxonomy" id="703497"/>
    <lineage>
        <taxon>Eukaryota</taxon>
        <taxon>Fungi</taxon>
        <taxon>Dikarya</taxon>
        <taxon>Ascomycota</taxon>
        <taxon>Pezizomycotina</taxon>
        <taxon>Dothideomycetes</taxon>
        <taxon>Dothideomycetes incertae sedis</taxon>
        <taxon>Microthyriales</taxon>
        <taxon>Microthyriaceae</taxon>
        <taxon>Microthyrium</taxon>
    </lineage>
</organism>
<dbReference type="OrthoDB" id="3766406at2759"/>
<protein>
    <recommendedName>
        <fullName evidence="1">F-box domain-containing protein</fullName>
    </recommendedName>
</protein>
<dbReference type="InterPro" id="IPR036047">
    <property type="entry name" value="F-box-like_dom_sf"/>
</dbReference>
<dbReference type="InterPro" id="IPR001810">
    <property type="entry name" value="F-box_dom"/>
</dbReference>
<dbReference type="EMBL" id="MU004234">
    <property type="protein sequence ID" value="KAF2669963.1"/>
    <property type="molecule type" value="Genomic_DNA"/>
</dbReference>
<keyword evidence="3" id="KW-1185">Reference proteome</keyword>
<dbReference type="PROSITE" id="PS50181">
    <property type="entry name" value="FBOX"/>
    <property type="match status" value="1"/>
</dbReference>
<evidence type="ECO:0000259" key="1">
    <source>
        <dbReference type="PROSITE" id="PS50181"/>
    </source>
</evidence>
<dbReference type="Proteomes" id="UP000799302">
    <property type="component" value="Unassembled WGS sequence"/>
</dbReference>
<dbReference type="AlphaFoldDB" id="A0A6A6UEU8"/>
<dbReference type="Pfam" id="PF00646">
    <property type="entry name" value="F-box"/>
    <property type="match status" value="1"/>
</dbReference>